<comment type="caution">
    <text evidence="1">The sequence shown here is derived from an EMBL/GenBank/DDBJ whole genome shotgun (WGS) entry which is preliminary data.</text>
</comment>
<evidence type="ECO:0000313" key="2">
    <source>
        <dbReference type="Proteomes" id="UP000799764"/>
    </source>
</evidence>
<dbReference type="AlphaFoldDB" id="A0A9P4PXQ5"/>
<reference evidence="1" key="1">
    <citation type="journal article" date="2020" name="Stud. Mycol.">
        <title>101 Dothideomycetes genomes: a test case for predicting lifestyles and emergence of pathogens.</title>
        <authorList>
            <person name="Haridas S."/>
            <person name="Albert R."/>
            <person name="Binder M."/>
            <person name="Bloem J."/>
            <person name="Labutti K."/>
            <person name="Salamov A."/>
            <person name="Andreopoulos B."/>
            <person name="Baker S."/>
            <person name="Barry K."/>
            <person name="Bills G."/>
            <person name="Bluhm B."/>
            <person name="Cannon C."/>
            <person name="Castanera R."/>
            <person name="Culley D."/>
            <person name="Daum C."/>
            <person name="Ezra D."/>
            <person name="Gonzalez J."/>
            <person name="Henrissat B."/>
            <person name="Kuo A."/>
            <person name="Liang C."/>
            <person name="Lipzen A."/>
            <person name="Lutzoni F."/>
            <person name="Magnuson J."/>
            <person name="Mondo S."/>
            <person name="Nolan M."/>
            <person name="Ohm R."/>
            <person name="Pangilinan J."/>
            <person name="Park H.-J."/>
            <person name="Ramirez L."/>
            <person name="Alfaro M."/>
            <person name="Sun H."/>
            <person name="Tritt A."/>
            <person name="Yoshinaga Y."/>
            <person name="Zwiers L.-H."/>
            <person name="Turgeon B."/>
            <person name="Goodwin S."/>
            <person name="Spatafora J."/>
            <person name="Crous P."/>
            <person name="Grigoriev I."/>
        </authorList>
    </citation>
    <scope>NUCLEOTIDE SEQUENCE</scope>
    <source>
        <strain evidence="1">CBS 690.94</strain>
    </source>
</reference>
<sequence>MRDPSSLEQTRPRTRVCNAVANLQIEVPRFDIPTPLSCLPPAALGTRICFAALVVDDREGGPYRKAAATALGSVGLANVRVTRGKRYRAGSPCLPFFRFEVDDVASHSLFPIVDAQVALMEPLPADDEKAGGARLAHGPDCLRERIRHVARAGRPSAR</sequence>
<dbReference type="EMBL" id="MU001493">
    <property type="protein sequence ID" value="KAF2450809.1"/>
    <property type="molecule type" value="Genomic_DNA"/>
</dbReference>
<evidence type="ECO:0000313" key="1">
    <source>
        <dbReference type="EMBL" id="KAF2450809.1"/>
    </source>
</evidence>
<keyword evidence="2" id="KW-1185">Reference proteome</keyword>
<name>A0A9P4PXQ5_9PLEO</name>
<gene>
    <name evidence="1" type="ORF">P171DRAFT_427110</name>
</gene>
<dbReference type="Proteomes" id="UP000799764">
    <property type="component" value="Unassembled WGS sequence"/>
</dbReference>
<organism evidence="1 2">
    <name type="scientific">Karstenula rhodostoma CBS 690.94</name>
    <dbReference type="NCBI Taxonomy" id="1392251"/>
    <lineage>
        <taxon>Eukaryota</taxon>
        <taxon>Fungi</taxon>
        <taxon>Dikarya</taxon>
        <taxon>Ascomycota</taxon>
        <taxon>Pezizomycotina</taxon>
        <taxon>Dothideomycetes</taxon>
        <taxon>Pleosporomycetidae</taxon>
        <taxon>Pleosporales</taxon>
        <taxon>Massarineae</taxon>
        <taxon>Didymosphaeriaceae</taxon>
        <taxon>Karstenula</taxon>
    </lineage>
</organism>
<accession>A0A9P4PXQ5</accession>
<dbReference type="OrthoDB" id="3643156at2759"/>
<proteinExistence type="predicted"/>
<protein>
    <submittedName>
        <fullName evidence="1">Uncharacterized protein</fullName>
    </submittedName>
</protein>